<dbReference type="FunFam" id="3.40.50.920:FF:000007">
    <property type="entry name" value="Pyruvate:ferredoxin (Flavodoxin) oxidoreductase"/>
    <property type="match status" value="1"/>
</dbReference>
<dbReference type="Pfam" id="PF01855">
    <property type="entry name" value="POR_N"/>
    <property type="match status" value="1"/>
</dbReference>
<evidence type="ECO:0000256" key="1">
    <source>
        <dbReference type="ARBA" id="ARBA00009032"/>
    </source>
</evidence>
<dbReference type="Gene3D" id="3.40.920.10">
    <property type="entry name" value="Pyruvate-ferredoxin oxidoreductase, PFOR, domain III"/>
    <property type="match status" value="1"/>
</dbReference>
<reference evidence="17" key="8">
    <citation type="submission" date="2021-10" db="EMBL/GenBank/DDBJ databases">
        <title>Collection of gut derived symbiotic bacterial strains cultured from healthy donors.</title>
        <authorList>
            <person name="Lin H."/>
            <person name="Littmann E."/>
            <person name="Kohout C."/>
            <person name="Pamer E.G."/>
        </authorList>
    </citation>
    <scope>NUCLEOTIDE SEQUENCE</scope>
    <source>
        <strain evidence="18">DFI.7.28A</strain>
        <strain evidence="17">DFI.9.42</strain>
    </source>
</reference>
<reference evidence="40 41" key="3">
    <citation type="submission" date="2018-08" db="EMBL/GenBank/DDBJ databases">
        <title>A genome reference for cultivated species of the human gut microbiota.</title>
        <authorList>
            <person name="Zou Y."/>
            <person name="Xue W."/>
            <person name="Luo G."/>
        </authorList>
    </citation>
    <scope>NUCLEOTIDE SEQUENCE [LARGE SCALE GENOMIC DNA]</scope>
    <source>
        <strain evidence="26 45">AF06-19</strain>
        <strain evidence="25 54">AF12-8</strain>
        <strain evidence="24 47">AF18-16LB</strain>
        <strain evidence="23 42">AF25-15</strain>
        <strain evidence="35 43">AF38-24</strain>
        <strain evidence="34 52">AF39-14AC</strain>
        <strain evidence="33 51">AM16-11</strain>
        <strain evidence="32 44">AM26-2LB</strain>
        <strain evidence="31 50">AM29-10</strain>
        <strain evidence="30 48">AM30-13AC</strain>
        <strain evidence="29 53">AM42-17AT</strain>
        <strain evidence="28 46">AM47-6BH</strain>
        <strain evidence="27 49">AM54-25XD</strain>
        <strain evidence="22 41">TF11-15AC</strain>
        <strain evidence="21 40">TM10-3</strain>
    </source>
</reference>
<feature type="binding site" evidence="10">
    <location>
        <position position="114"/>
    </location>
    <ligand>
        <name>pyruvate</name>
        <dbReference type="ChEBI" id="CHEBI:15361"/>
    </ligand>
</feature>
<reference evidence="20" key="6">
    <citation type="journal article" date="2020" name="Cell Host Microbe">
        <title>Functional and Genomic Variation between Human-Derived Isolates of Lachnospiraceae Reveals Inter- and Intra-Species Diversity.</title>
        <authorList>
            <person name="Sorbara M.T."/>
            <person name="Littmann E.R."/>
            <person name="Fontana E."/>
            <person name="Moody T.U."/>
            <person name="Kohout C.E."/>
            <person name="Gjonbalaj M."/>
            <person name="Eaton V."/>
            <person name="Seok R."/>
            <person name="Leiner I.M."/>
            <person name="Pamer E.G."/>
        </authorList>
    </citation>
    <scope>NUCLEOTIDE SEQUENCE</scope>
    <source>
        <strain evidence="20">MSK.17.79</strain>
    </source>
</reference>
<dbReference type="GO" id="GO:0051539">
    <property type="term" value="F:4 iron, 4 sulfur cluster binding"/>
    <property type="evidence" value="ECO:0007669"/>
    <property type="project" value="UniProtKB-KW"/>
</dbReference>
<evidence type="ECO:0000313" key="22">
    <source>
        <dbReference type="EMBL" id="RGK45575.1"/>
    </source>
</evidence>
<dbReference type="EMBL" id="QSES01000002">
    <property type="protein sequence ID" value="RGZ95484.1"/>
    <property type="molecule type" value="Genomic_DNA"/>
</dbReference>
<dbReference type="PANTHER" id="PTHR32154">
    <property type="entry name" value="PYRUVATE-FLAVODOXIN OXIDOREDUCTASE-RELATED"/>
    <property type="match status" value="1"/>
</dbReference>
<dbReference type="InterPro" id="IPR033412">
    <property type="entry name" value="PFOR_II"/>
</dbReference>
<dbReference type="Pfam" id="PF17147">
    <property type="entry name" value="PFOR_II"/>
    <property type="match status" value="1"/>
</dbReference>
<dbReference type="Proteomes" id="UP000286581">
    <property type="component" value="Unassembled WGS sequence"/>
</dbReference>
<dbReference type="Gene3D" id="3.40.50.970">
    <property type="match status" value="2"/>
</dbReference>
<dbReference type="PROSITE" id="PS00198">
    <property type="entry name" value="4FE4S_FER_1"/>
    <property type="match status" value="1"/>
</dbReference>
<evidence type="ECO:0000313" key="29">
    <source>
        <dbReference type="EMBL" id="RHA94743.1"/>
    </source>
</evidence>
<dbReference type="EMBL" id="QROF01000003">
    <property type="protein sequence ID" value="RHL06314.1"/>
    <property type="molecule type" value="Genomic_DNA"/>
</dbReference>
<dbReference type="GO" id="GO:0030976">
    <property type="term" value="F:thiamine pyrophosphate binding"/>
    <property type="evidence" value="ECO:0007669"/>
    <property type="project" value="InterPro"/>
</dbReference>
<dbReference type="EMBL" id="QRXG01000001">
    <property type="protein sequence ID" value="RGT84731.1"/>
    <property type="molecule type" value="Genomic_DNA"/>
</dbReference>
<evidence type="ECO:0000256" key="7">
    <source>
        <dbReference type="ARBA" id="ARBA00023004"/>
    </source>
</evidence>
<dbReference type="Proteomes" id="UP000283721">
    <property type="component" value="Unassembled WGS sequence"/>
</dbReference>
<sequence>MSRAKQSMDGNTAAAHVAYAYTEVAGIYPITPSSPMADTVDQWSAAGQKNIFGSTVKVVEMESEAGAAGTVHGSLAAGALTTTFTASQGLLLMIPNMYKIAGENLPCVFDVSARTVSSHALNIFGDHSDVYACRQTGFAMLCETNPQEVMDLSPVAHCAALEGKVPFINFFDGFRTSHEIQKIEKWDYEDLKEMCPMDAVAEFRAHALNPEHPAARGSHENGDIFFQHREACNKFYDELPAVVEKYMDKVNAKLGTDYKLFNYYGAPDADRVIIAMGSINDVAEEVIDYLTAKGEKVGLIKVRLYRPWSSEALLNAIPKTAKKIAVLDRTKEPGSLGEPLYLDVATTLREAGMNDVVLVGGRYGLGSKDTPPSSVFAVYTELEKDAPKHRFTIGIVDDVTNLSLPEVKPAPITSAPGTKECKFWGLGGDGTVGANKNSTKIIGDHTDKYIQAYFQYDSKKTGGVTISHLRFGDNPIRSPYYINQADFVACHNPAYVIQGMKMVQDVKPGGVFMINCQWSDEELAHHLNADAKKYIADNNIQLYTINAIDKAIEIGMGKRTNTILQSAFFKLADVMPIDKAVEYMKAAAKKSYSKKGDAVVEMNYKAIDAGVDAVHKVEVPESWKNPEADAPKAERTGRPEVVKLVNELLDPIAKMDGDSLPVSAFADKADGQYVTGASAYEKRGTAVTVPQWDPEKCIQCNNCAFVCSHATIRPFLLTDDEVKAAPDNMKVADMKPKAGAYKYTMSVSPLDCMGCGECITVCPTAAISMQPQESQAAEQPVFDYLVANVSKKTDAGMVDTTPKGSQFNQPLLEFSGSCAGCAETSYARLITQLFGEQMYISNATGCSSIWGNPAATSPYTVNINSKKGPAWSNSLFEDNAEHGLGMEVGQRYLRDQAIELVKEIAASDKATAEFKAAADKFLETKDDTKANVEPTTALIAELEKAAAAGCEKSKEVLAKKDYLGKKSVWIFGGDGWAYDIGFGGLDHVLASGENVNVMVFDTEMYSNTGGQASKASNIGEVCQFAAAGKETSKKSLSEIAMSYGYVYVAQIALGANPAQAVKAITEAEAYPGPSLIIGYAPCELHGIAKGGMNHCQDEMKKAVKAGYWNLFSFNPALKAEGKNPFTLTSKAGDGSYQEFLNNEARYTRLIKPFPERAEKLFAKSEETAKARYTHLEKLVKLYGED</sequence>
<dbReference type="InterPro" id="IPR019456">
    <property type="entry name" value="Pyrv-flavodox_OxRtase_EKR"/>
</dbReference>
<evidence type="ECO:0000259" key="13">
    <source>
        <dbReference type="PROSITE" id="PS51379"/>
    </source>
</evidence>
<dbReference type="EMBL" id="QRUJ01000004">
    <property type="protein sequence ID" value="RGR55536.1"/>
    <property type="molecule type" value="Genomic_DNA"/>
</dbReference>
<evidence type="ECO:0000313" key="49">
    <source>
        <dbReference type="Proteomes" id="UP000285209"/>
    </source>
</evidence>
<dbReference type="EMBL" id="QSDV01000002">
    <property type="protein sequence ID" value="RGZ19709.1"/>
    <property type="molecule type" value="Genomic_DNA"/>
</dbReference>
<feature type="binding site" evidence="12">
    <location>
        <position position="755"/>
    </location>
    <ligand>
        <name>[4Fe-4S] cluster</name>
        <dbReference type="ChEBI" id="CHEBI:49883"/>
        <label>2</label>
    </ligand>
</feature>
<dbReference type="Pfam" id="PF10371">
    <property type="entry name" value="EKR"/>
    <property type="match status" value="1"/>
</dbReference>
<dbReference type="PROSITE" id="PS51379">
    <property type="entry name" value="4FE4S_FER_2"/>
    <property type="match status" value="2"/>
</dbReference>
<dbReference type="GO" id="GO:0019164">
    <property type="term" value="F:pyruvate synthase activity"/>
    <property type="evidence" value="ECO:0007669"/>
    <property type="project" value="UniProtKB-EC"/>
</dbReference>
<dbReference type="InterPro" id="IPR017896">
    <property type="entry name" value="4Fe4S_Fe-S-bd"/>
</dbReference>
<dbReference type="Proteomes" id="UP000285209">
    <property type="component" value="Unassembled WGS sequence"/>
</dbReference>
<comment type="cofactor">
    <cofactor evidence="12">
        <name>[4Fe-4S] cluster</name>
        <dbReference type="ChEBI" id="CHEBI:49883"/>
    </cofactor>
    <text evidence="12">Binds 3 [4Fe-4S] clusters per subunit.</text>
</comment>
<dbReference type="OrthoDB" id="9794954at2"/>
<dbReference type="Proteomes" id="UP000286181">
    <property type="component" value="Unassembled WGS sequence"/>
</dbReference>
<dbReference type="Proteomes" id="UP000285865">
    <property type="component" value="Unassembled WGS sequence"/>
</dbReference>
<dbReference type="Pfam" id="PF02775">
    <property type="entry name" value="TPP_enzyme_C"/>
    <property type="match status" value="1"/>
</dbReference>
<dbReference type="FunFam" id="3.40.50.970:FF:000041">
    <property type="entry name" value="Pyruvate:ferredoxin (Flavodoxin) oxidoreductase"/>
    <property type="match status" value="1"/>
</dbReference>
<dbReference type="EMBL" id="JAJCJQ010000009">
    <property type="protein sequence ID" value="MCB6960868.1"/>
    <property type="molecule type" value="Genomic_DNA"/>
</dbReference>
<dbReference type="Proteomes" id="UP000283501">
    <property type="component" value="Unassembled WGS sequence"/>
</dbReference>
<evidence type="ECO:0000313" key="32">
    <source>
        <dbReference type="EMBL" id="RHF05626.1"/>
    </source>
</evidence>
<evidence type="ECO:0000256" key="11">
    <source>
        <dbReference type="PIRSR" id="PIRSR000159-2"/>
    </source>
</evidence>
<feature type="binding site" evidence="12">
    <location>
        <position position="707"/>
    </location>
    <ligand>
        <name>[4Fe-4S] cluster</name>
        <dbReference type="ChEBI" id="CHEBI:49883"/>
        <label>2</label>
    </ligand>
</feature>
<feature type="binding site" evidence="12">
    <location>
        <position position="700"/>
    </location>
    <ligand>
        <name>[4Fe-4S] cluster</name>
        <dbReference type="ChEBI" id="CHEBI:49883"/>
        <label>1</label>
    </ligand>
</feature>
<comment type="similarity">
    <text evidence="1 9">Belongs to the pyruvate:ferredoxin/flavodoxin oxidoreductase family.</text>
</comment>
<evidence type="ECO:0000313" key="14">
    <source>
        <dbReference type="EMBL" id="CRL35489.1"/>
    </source>
</evidence>
<dbReference type="RefSeq" id="WP_012742325.1">
    <property type="nucleotide sequence ID" value="NZ_AP031452.1"/>
</dbReference>
<feature type="site" description="Important for catalytic activity" evidence="11">
    <location>
        <position position="114"/>
    </location>
</feature>
<dbReference type="InterPro" id="IPR029061">
    <property type="entry name" value="THDP-binding"/>
</dbReference>
<evidence type="ECO:0000313" key="45">
    <source>
        <dbReference type="Proteomes" id="UP000283683"/>
    </source>
</evidence>
<dbReference type="GO" id="GO:0022900">
    <property type="term" value="P:electron transport chain"/>
    <property type="evidence" value="ECO:0007669"/>
    <property type="project" value="InterPro"/>
</dbReference>
<feature type="binding site" evidence="10">
    <location>
        <position position="846"/>
    </location>
    <ligand>
        <name>thiamine diphosphate</name>
        <dbReference type="ChEBI" id="CHEBI:58937"/>
    </ligand>
</feature>
<keyword evidence="37" id="KW-1185">Reference proteome</keyword>
<feature type="domain" description="4Fe-4S ferredoxin-type" evidence="13">
    <location>
        <begin position="688"/>
        <end position="717"/>
    </location>
</feature>
<evidence type="ECO:0000313" key="40">
    <source>
        <dbReference type="Proteomes" id="UP000260642"/>
    </source>
</evidence>
<dbReference type="SUPFAM" id="SSF52518">
    <property type="entry name" value="Thiamin diphosphate-binding fold (THDP-binding)"/>
    <property type="match status" value="2"/>
</dbReference>
<keyword evidence="5 9" id="KW-0249">Electron transport</keyword>
<comment type="catalytic activity">
    <reaction evidence="9">
        <text>2 oxidized [2Fe-2S]-[ferredoxin] + pyruvate + CoA = 2 reduced [2Fe-2S]-[ferredoxin] + acetyl-CoA + CO2 + H(+)</text>
        <dbReference type="Rhea" id="RHEA:12765"/>
        <dbReference type="Rhea" id="RHEA-COMP:10000"/>
        <dbReference type="Rhea" id="RHEA-COMP:10001"/>
        <dbReference type="ChEBI" id="CHEBI:15361"/>
        <dbReference type="ChEBI" id="CHEBI:15378"/>
        <dbReference type="ChEBI" id="CHEBI:16526"/>
        <dbReference type="ChEBI" id="CHEBI:33737"/>
        <dbReference type="ChEBI" id="CHEBI:33738"/>
        <dbReference type="ChEBI" id="CHEBI:57287"/>
        <dbReference type="ChEBI" id="CHEBI:57288"/>
        <dbReference type="EC" id="1.2.7.1"/>
    </reaction>
</comment>
<evidence type="ECO:0000256" key="6">
    <source>
        <dbReference type="ARBA" id="ARBA00023002"/>
    </source>
</evidence>
<dbReference type="EMBL" id="QSAZ01000004">
    <property type="protein sequence ID" value="RGW87987.1"/>
    <property type="molecule type" value="Genomic_DNA"/>
</dbReference>
<reference evidence="14" key="2">
    <citation type="submission" date="2015-05" db="EMBL/GenBank/DDBJ databases">
        <authorList>
            <person name="Wang D.B."/>
            <person name="Wang M."/>
        </authorList>
    </citation>
    <scope>NUCLEOTIDE SEQUENCE [LARGE SCALE GENOMIC DNA]</scope>
    <source>
        <strain evidence="14">T1-815</strain>
    </source>
</reference>
<dbReference type="FunFam" id="3.40.920.10:FF:000001">
    <property type="entry name" value="Pyruvate:ferredoxin (Flavodoxin) oxidoreductase"/>
    <property type="match status" value="1"/>
</dbReference>
<evidence type="ECO:0000313" key="26">
    <source>
        <dbReference type="EMBL" id="RGW87987.1"/>
    </source>
</evidence>
<dbReference type="EMBL" id="QSAE01000003">
    <property type="protein sequence ID" value="RGW41267.1"/>
    <property type="molecule type" value="Genomic_DNA"/>
</dbReference>
<evidence type="ECO:0000313" key="18">
    <source>
        <dbReference type="EMBL" id="MCB6960868.1"/>
    </source>
</evidence>
<evidence type="ECO:0000313" key="27">
    <source>
        <dbReference type="EMBL" id="RGZ19709.1"/>
    </source>
</evidence>
<evidence type="ECO:0000313" key="51">
    <source>
        <dbReference type="Proteomes" id="UP000285865"/>
    </source>
</evidence>
<dbReference type="Gene3D" id="3.40.50.920">
    <property type="match status" value="1"/>
</dbReference>
<dbReference type="Proteomes" id="UP000261052">
    <property type="component" value="Unassembled WGS sequence"/>
</dbReference>
<feature type="binding site" evidence="10">
    <location>
        <begin position="973"/>
        <end position="976"/>
    </location>
    <ligand>
        <name>thiamine diphosphate</name>
        <dbReference type="ChEBI" id="CHEBI:58937"/>
    </ligand>
</feature>
<evidence type="ECO:0000313" key="46">
    <source>
        <dbReference type="Proteomes" id="UP000283721"/>
    </source>
</evidence>
<evidence type="ECO:0000313" key="42">
    <source>
        <dbReference type="Proteomes" id="UP000266066"/>
    </source>
</evidence>
<dbReference type="GO" id="GO:0006979">
    <property type="term" value="P:response to oxidative stress"/>
    <property type="evidence" value="ECO:0007669"/>
    <property type="project" value="TreeGrafter"/>
</dbReference>
<evidence type="ECO:0000313" key="53">
    <source>
        <dbReference type="Proteomes" id="UP000286220"/>
    </source>
</evidence>
<evidence type="ECO:0000256" key="9">
    <source>
        <dbReference type="PIRNR" id="PIRNR000159"/>
    </source>
</evidence>
<feature type="binding site" evidence="12">
    <location>
        <position position="703"/>
    </location>
    <ligand>
        <name>[4Fe-4S] cluster</name>
        <dbReference type="ChEBI" id="CHEBI:49883"/>
        <label>1</label>
    </ligand>
</feature>
<dbReference type="Proteomes" id="UP001197684">
    <property type="component" value="Unassembled WGS sequence"/>
</dbReference>
<organism evidence="14 37">
    <name type="scientific">Agathobacter rectalis</name>
    <dbReference type="NCBI Taxonomy" id="39491"/>
    <lineage>
        <taxon>Bacteria</taxon>
        <taxon>Bacillati</taxon>
        <taxon>Bacillota</taxon>
        <taxon>Clostridia</taxon>
        <taxon>Lachnospirales</taxon>
        <taxon>Lachnospiraceae</taxon>
        <taxon>Agathobacter</taxon>
    </lineage>
</organism>
<dbReference type="EMBL" id="QSOB01000005">
    <property type="protein sequence ID" value="RGI69340.1"/>
    <property type="molecule type" value="Genomic_DNA"/>
</dbReference>
<feature type="binding site" evidence="10">
    <location>
        <position position="31"/>
    </location>
    <ligand>
        <name>pyruvate</name>
        <dbReference type="ChEBI" id="CHEBI:15361"/>
    </ligand>
</feature>
<dbReference type="Pfam" id="PF12838">
    <property type="entry name" value="Fer4_7"/>
    <property type="match status" value="1"/>
</dbReference>
<dbReference type="EMBL" id="QSFZ01000001">
    <property type="protein sequence ID" value="RHA94743.1"/>
    <property type="molecule type" value="Genomic_DNA"/>
</dbReference>
<evidence type="ECO:0000313" key="24">
    <source>
        <dbReference type="EMBL" id="RGT84731.1"/>
    </source>
</evidence>
<dbReference type="EC" id="1.2.7.1" evidence="9"/>
<dbReference type="FunFam" id="3.40.50.970:FF:000012">
    <property type="entry name" value="Pyruvate:ferredoxin (Flavodoxin) oxidoreductase"/>
    <property type="match status" value="1"/>
</dbReference>
<dbReference type="EMBL" id="VSTG01000002">
    <property type="protein sequence ID" value="TYL59648.1"/>
    <property type="molecule type" value="Genomic_DNA"/>
</dbReference>
<dbReference type="PANTHER" id="PTHR32154:SF0">
    <property type="entry name" value="PYRUVATE-FLAVODOXIN OXIDOREDUCTASE-RELATED"/>
    <property type="match status" value="1"/>
</dbReference>
<evidence type="ECO:0000313" key="50">
    <source>
        <dbReference type="Proteomes" id="UP000285290"/>
    </source>
</evidence>
<dbReference type="EMBL" id="CYYW01000004">
    <property type="protein sequence ID" value="CUN69590.1"/>
    <property type="molecule type" value="Genomic_DNA"/>
</dbReference>
<dbReference type="SMART" id="SM00890">
    <property type="entry name" value="EKR"/>
    <property type="match status" value="1"/>
</dbReference>
<dbReference type="SUPFAM" id="SSF53323">
    <property type="entry name" value="Pyruvate-ferredoxin oxidoreductase, PFOR, domain III"/>
    <property type="match status" value="1"/>
</dbReference>
<dbReference type="Proteomes" id="UP000283683">
    <property type="component" value="Unassembled WGS sequence"/>
</dbReference>
<evidence type="ECO:0000313" key="25">
    <source>
        <dbReference type="EMBL" id="RGW41267.1"/>
    </source>
</evidence>
<feature type="binding site" evidence="12">
    <location>
        <position position="762"/>
    </location>
    <ligand>
        <name>[4Fe-4S] cluster</name>
        <dbReference type="ChEBI" id="CHEBI:49883"/>
        <label>1</label>
    </ligand>
</feature>
<evidence type="ECO:0000313" key="41">
    <source>
        <dbReference type="Proteomes" id="UP000261052"/>
    </source>
</evidence>
<dbReference type="Proteomes" id="UP000285290">
    <property type="component" value="Unassembled WGS sequence"/>
</dbReference>
<dbReference type="Proteomes" id="UP000324325">
    <property type="component" value="Unassembled WGS sequence"/>
</dbReference>
<dbReference type="SMR" id="A0A0M6WIW7"/>
<dbReference type="Pfam" id="PF01558">
    <property type="entry name" value="POR"/>
    <property type="match status" value="1"/>
</dbReference>
<keyword evidence="3 12" id="KW-0004">4Fe-4S</keyword>
<evidence type="ECO:0000313" key="34">
    <source>
        <dbReference type="EMBL" id="RHL06314.1"/>
    </source>
</evidence>
<dbReference type="Proteomes" id="UP000284296">
    <property type="component" value="Unassembled WGS sequence"/>
</dbReference>
<feature type="site" description="Important for catalytic activity" evidence="11">
    <location>
        <position position="1007"/>
    </location>
</feature>
<dbReference type="Proteomes" id="UP001212823">
    <property type="component" value="Unassembled WGS sequence"/>
</dbReference>
<evidence type="ECO:0000313" key="15">
    <source>
        <dbReference type="EMBL" id="CUN08781.1"/>
    </source>
</evidence>
<evidence type="ECO:0000313" key="23">
    <source>
        <dbReference type="EMBL" id="RGR55536.1"/>
    </source>
</evidence>
<name>A0A0M6WIW7_9FIRM</name>
<evidence type="ECO:0000313" key="36">
    <source>
        <dbReference type="EMBL" id="TYL59648.1"/>
    </source>
</evidence>
<dbReference type="EMBL" id="CVRQ01000014">
    <property type="protein sequence ID" value="CRL35489.1"/>
    <property type="molecule type" value="Genomic_DNA"/>
</dbReference>
<dbReference type="CDD" id="cd07034">
    <property type="entry name" value="TPP_PYR_PFOR_IOR-alpha_like"/>
    <property type="match status" value="1"/>
</dbReference>
<feature type="binding site" evidence="12">
    <location>
        <position position="818"/>
    </location>
    <ligand>
        <name>[4Fe-4S] cluster</name>
        <dbReference type="ChEBI" id="CHEBI:49883"/>
        <label>3</label>
    </ligand>
</feature>
<dbReference type="Proteomes" id="UP000283297">
    <property type="component" value="Unassembled WGS sequence"/>
</dbReference>
<dbReference type="Proteomes" id="UP000095673">
    <property type="component" value="Unassembled WGS sequence"/>
</dbReference>
<dbReference type="SUPFAM" id="SSF52922">
    <property type="entry name" value="TK C-terminal domain-like"/>
    <property type="match status" value="1"/>
</dbReference>
<dbReference type="EMBL" id="QSQP01000001">
    <property type="protein sequence ID" value="RGK45575.1"/>
    <property type="molecule type" value="Genomic_DNA"/>
</dbReference>
<dbReference type="AlphaFoldDB" id="A0A0M6WIW7"/>
<evidence type="ECO:0000313" key="17">
    <source>
        <dbReference type="EMBL" id="MCB6938533.1"/>
    </source>
</evidence>
<dbReference type="GeneID" id="86988293"/>
<dbReference type="Proteomes" id="UP001193670">
    <property type="component" value="Unassembled WGS sequence"/>
</dbReference>
<dbReference type="EMBL" id="JAAILW010000001">
    <property type="protein sequence ID" value="NSC25815.1"/>
    <property type="molecule type" value="Genomic_DNA"/>
</dbReference>
<feature type="binding site" evidence="10">
    <location>
        <position position="823"/>
    </location>
    <ligand>
        <name>thiamine diphosphate</name>
        <dbReference type="ChEBI" id="CHEBI:58937"/>
    </ligand>
</feature>
<dbReference type="InterPro" id="IPR009014">
    <property type="entry name" value="Transketo_C/PFOR_II"/>
</dbReference>
<dbReference type="InterPro" id="IPR019752">
    <property type="entry name" value="Pyrv/ketoisovalerate_OxRed_cat"/>
</dbReference>
<dbReference type="EMBL" id="QSKY01000006">
    <property type="protein sequence ID" value="RHF05626.1"/>
    <property type="molecule type" value="Genomic_DNA"/>
</dbReference>
<feature type="domain" description="4Fe-4S ferredoxin-type" evidence="13">
    <location>
        <begin position="743"/>
        <end position="772"/>
    </location>
</feature>
<evidence type="ECO:0000256" key="10">
    <source>
        <dbReference type="PIRSR" id="PIRSR000159-1"/>
    </source>
</evidence>
<accession>A0A0M6WIW7</accession>
<dbReference type="InterPro" id="IPR011895">
    <property type="entry name" value="Pyrv_flavodox_OxRed"/>
</dbReference>
<reference evidence="36 55" key="5">
    <citation type="submission" date="2019-09" db="EMBL/GenBank/DDBJ databases">
        <title>Strain-level analysis of Eubacterium rectale using genomes from metagenomes.</title>
        <authorList>
            <person name="Karcher N."/>
            <person name="Segata N."/>
        </authorList>
    </citation>
    <scope>NUCLEOTIDE SEQUENCE [LARGE SCALE GENOMIC DNA]</scope>
    <source>
        <strain evidence="36 55">L2-21</strain>
    </source>
</reference>
<evidence type="ECO:0000313" key="21">
    <source>
        <dbReference type="EMBL" id="RGI69340.1"/>
    </source>
</evidence>
<feature type="binding site" evidence="12">
    <location>
        <position position="697"/>
    </location>
    <ligand>
        <name>[4Fe-4S] cluster</name>
        <dbReference type="ChEBI" id="CHEBI:49883"/>
        <label>1</label>
    </ligand>
</feature>
<dbReference type="Proteomes" id="UP001197741">
    <property type="component" value="Unassembled WGS sequence"/>
</dbReference>
<keyword evidence="8 12" id="KW-0411">Iron-sulfur</keyword>
<evidence type="ECO:0000313" key="39">
    <source>
        <dbReference type="Proteomes" id="UP000095673"/>
    </source>
</evidence>
<reference evidence="19" key="9">
    <citation type="submission" date="2023-01" db="EMBL/GenBank/DDBJ databases">
        <title>Human gut microbiome strain richness.</title>
        <authorList>
            <person name="Chen-Liaw A."/>
        </authorList>
    </citation>
    <scope>NUCLEOTIDE SEQUENCE</scope>
    <source>
        <strain evidence="19">1001283st1_D2_1001283B150209_150212</strain>
    </source>
</reference>
<evidence type="ECO:0000256" key="12">
    <source>
        <dbReference type="PIRSR" id="PIRSR000159-50"/>
    </source>
</evidence>
<dbReference type="InterPro" id="IPR011766">
    <property type="entry name" value="TPP_enzyme_TPP-bd"/>
</dbReference>
<dbReference type="EMBL" id="QSKC01000006">
    <property type="protein sequence ID" value="RHE32626.1"/>
    <property type="molecule type" value="Genomic_DNA"/>
</dbReference>
<keyword evidence="14" id="KW-0670">Pyruvate</keyword>
<feature type="binding site" evidence="12">
    <location>
        <position position="821"/>
    </location>
    <ligand>
        <name>[4Fe-4S] cluster</name>
        <dbReference type="ChEBI" id="CHEBI:49883"/>
        <label>3</label>
    </ligand>
</feature>
<evidence type="ECO:0000313" key="33">
    <source>
        <dbReference type="EMBL" id="RHI23198.1"/>
    </source>
</evidence>
<feature type="binding site" evidence="12">
    <location>
        <position position="758"/>
    </location>
    <ligand>
        <name>[4Fe-4S] cluster</name>
        <dbReference type="ChEBI" id="CHEBI:49883"/>
        <label>2</label>
    </ligand>
</feature>
<evidence type="ECO:0000313" key="52">
    <source>
        <dbReference type="Proteomes" id="UP000286181"/>
    </source>
</evidence>
<feature type="binding site" evidence="10">
    <location>
        <position position="64"/>
    </location>
    <ligand>
        <name>thiamine diphosphate</name>
        <dbReference type="ChEBI" id="CHEBI:58937"/>
    </ligand>
</feature>
<dbReference type="NCBIfam" id="TIGR02176">
    <property type="entry name" value="pyruv_ox_red"/>
    <property type="match status" value="1"/>
</dbReference>
<evidence type="ECO:0000256" key="3">
    <source>
        <dbReference type="ARBA" id="ARBA00022485"/>
    </source>
</evidence>
<evidence type="ECO:0000256" key="5">
    <source>
        <dbReference type="ARBA" id="ARBA00022982"/>
    </source>
</evidence>
<feature type="site" description="Important for catalytic activity" evidence="11">
    <location>
        <position position="31"/>
    </location>
</feature>
<feature type="site" description="Important for catalytic activity" evidence="11">
    <location>
        <position position="64"/>
    </location>
</feature>
<keyword evidence="7 12" id="KW-0408">Iron</keyword>
<evidence type="ECO:0000313" key="55">
    <source>
        <dbReference type="Proteomes" id="UP000324325"/>
    </source>
</evidence>
<evidence type="ECO:0000313" key="35">
    <source>
        <dbReference type="EMBL" id="RHL28252.1"/>
    </source>
</evidence>
<dbReference type="InterPro" id="IPR002880">
    <property type="entry name" value="Pyrv_Fd/Flavodoxin_OxRdtase_N"/>
</dbReference>
<dbReference type="InterPro" id="IPR050722">
    <property type="entry name" value="Pyruvate:ferred/Flavod_OxRd"/>
</dbReference>
<feature type="binding site" evidence="12">
    <location>
        <position position="752"/>
    </location>
    <ligand>
        <name>[4Fe-4S] cluster</name>
        <dbReference type="ChEBI" id="CHEBI:49883"/>
        <label>2</label>
    </ligand>
</feature>
<dbReference type="SUPFAM" id="SSF54862">
    <property type="entry name" value="4Fe-4S ferredoxins"/>
    <property type="match status" value="1"/>
</dbReference>
<dbReference type="Proteomes" id="UP000284835">
    <property type="component" value="Unassembled WGS sequence"/>
</dbReference>
<dbReference type="EMBL" id="CYXM01000008">
    <property type="protein sequence ID" value="CUN08781.1"/>
    <property type="molecule type" value="Genomic_DNA"/>
</dbReference>
<keyword evidence="4 12" id="KW-0479">Metal-binding</keyword>
<dbReference type="Proteomes" id="UP000260642">
    <property type="component" value="Unassembled WGS sequence"/>
</dbReference>
<dbReference type="Proteomes" id="UP000049472">
    <property type="component" value="Unassembled WGS sequence"/>
</dbReference>
<dbReference type="InterPro" id="IPR002869">
    <property type="entry name" value="Pyrv_flavodox_OxRed_cen"/>
</dbReference>
<evidence type="ECO:0000313" key="48">
    <source>
        <dbReference type="Proteomes" id="UP000284835"/>
    </source>
</evidence>
<evidence type="ECO:0000313" key="30">
    <source>
        <dbReference type="EMBL" id="RHD95529.1"/>
    </source>
</evidence>
<evidence type="ECO:0000256" key="2">
    <source>
        <dbReference type="ARBA" id="ARBA00022448"/>
    </source>
</evidence>
<dbReference type="EMBL" id="JAQLYE010000004">
    <property type="protein sequence ID" value="MDB8017061.1"/>
    <property type="molecule type" value="Genomic_DNA"/>
</dbReference>
<proteinExistence type="inferred from homology"/>
<dbReference type="CDD" id="cd03377">
    <property type="entry name" value="TPP_PFOR_PNO"/>
    <property type="match status" value="1"/>
</dbReference>
<dbReference type="Gene3D" id="3.30.70.20">
    <property type="match status" value="1"/>
</dbReference>
<evidence type="ECO:0000313" key="37">
    <source>
        <dbReference type="Proteomes" id="UP000049472"/>
    </source>
</evidence>
<dbReference type="Proteomes" id="UP000266066">
    <property type="component" value="Unassembled WGS sequence"/>
</dbReference>
<evidence type="ECO:0000313" key="31">
    <source>
        <dbReference type="EMBL" id="RHE32626.1"/>
    </source>
</evidence>
<reference evidence="20" key="7">
    <citation type="submission" date="2020-02" db="EMBL/GenBank/DDBJ databases">
        <authorList>
            <person name="Littmann E."/>
            <person name="Sorbara M."/>
        </authorList>
    </citation>
    <scope>NUCLEOTIDE SEQUENCE</scope>
    <source>
        <strain evidence="20">MSK.17.79</strain>
    </source>
</reference>
<evidence type="ECO:0000313" key="19">
    <source>
        <dbReference type="EMBL" id="MDB8017061.1"/>
    </source>
</evidence>
<dbReference type="InterPro" id="IPR017900">
    <property type="entry name" value="4Fe4S_Fe_S_CS"/>
</dbReference>
<protein>
    <recommendedName>
        <fullName evidence="9">Pyruvate:ferredoxin oxidoreductase</fullName>
        <ecNumber evidence="9">1.2.7.1</ecNumber>
    </recommendedName>
    <alternativeName>
        <fullName evidence="9">Pyruvate synthase</fullName>
    </alternativeName>
</protein>
<evidence type="ECO:0000313" key="38">
    <source>
        <dbReference type="Proteomes" id="UP000095384"/>
    </source>
</evidence>
<evidence type="ECO:0000256" key="4">
    <source>
        <dbReference type="ARBA" id="ARBA00022723"/>
    </source>
</evidence>
<feature type="binding site" evidence="12">
    <location>
        <position position="1082"/>
    </location>
    <ligand>
        <name>[4Fe-4S] cluster</name>
        <dbReference type="ChEBI" id="CHEBI:49883"/>
        <label>3</label>
    </ligand>
</feature>
<reference evidence="37" key="1">
    <citation type="submission" date="2015-05" db="EMBL/GenBank/DDBJ databases">
        <authorList>
            <consortium name="Pathogen Informatics"/>
        </authorList>
    </citation>
    <scope>NUCLEOTIDE SEQUENCE [LARGE SCALE GENOMIC DNA]</scope>
    <source>
        <strain evidence="16 38">2789STDY5608860</strain>
        <strain evidence="15 39">2789STDY5834968</strain>
        <strain evidence="37">T1-815</strain>
    </source>
</reference>
<keyword evidence="2 9" id="KW-0813">Transport</keyword>
<dbReference type="PIRSF" id="PIRSF000159">
    <property type="entry name" value="NifJ"/>
    <property type="match status" value="1"/>
</dbReference>
<evidence type="ECO:0000313" key="28">
    <source>
        <dbReference type="EMBL" id="RGZ95484.1"/>
    </source>
</evidence>
<dbReference type="EMBL" id="QRKN01000004">
    <property type="protein sequence ID" value="RHI23198.1"/>
    <property type="molecule type" value="Genomic_DNA"/>
</dbReference>
<keyword evidence="6 9" id="KW-0560">Oxidoreductase</keyword>
<dbReference type="EMBL" id="JAJCJK010000012">
    <property type="protein sequence ID" value="MCB6938533.1"/>
    <property type="molecule type" value="Genomic_DNA"/>
</dbReference>
<evidence type="ECO:0000313" key="20">
    <source>
        <dbReference type="EMBL" id="NSC25815.1"/>
    </source>
</evidence>
<dbReference type="Proteomes" id="UP000095384">
    <property type="component" value="Unassembled WGS sequence"/>
</dbReference>
<evidence type="ECO:0000313" key="44">
    <source>
        <dbReference type="Proteomes" id="UP000283501"/>
    </source>
</evidence>
<dbReference type="GO" id="GO:0005506">
    <property type="term" value="F:iron ion binding"/>
    <property type="evidence" value="ECO:0007669"/>
    <property type="project" value="InterPro"/>
</dbReference>
<dbReference type="EMBL" id="QSJS01000006">
    <property type="protein sequence ID" value="RHD95529.1"/>
    <property type="molecule type" value="Genomic_DNA"/>
</dbReference>
<evidence type="ECO:0000313" key="16">
    <source>
        <dbReference type="EMBL" id="CUN69590.1"/>
    </source>
</evidence>
<dbReference type="OMA" id="WADEWSS"/>
<evidence type="ECO:0000313" key="43">
    <source>
        <dbReference type="Proteomes" id="UP000283297"/>
    </source>
</evidence>
<dbReference type="Proteomes" id="UP000286220">
    <property type="component" value="Unassembled WGS sequence"/>
</dbReference>
<dbReference type="EMBL" id="QRON01000005">
    <property type="protein sequence ID" value="RHL28252.1"/>
    <property type="molecule type" value="Genomic_DNA"/>
</dbReference>
<feature type="binding site" evidence="10">
    <location>
        <begin position="1002"/>
        <end position="1007"/>
    </location>
    <ligand>
        <name>thiamine diphosphate</name>
        <dbReference type="ChEBI" id="CHEBI:58937"/>
    </ligand>
</feature>
<gene>
    <name evidence="15" type="primary">porA</name>
    <name evidence="17" type="synonym">nifJ</name>
    <name evidence="35" type="ORF">DW028_09420</name>
    <name evidence="34" type="ORF">DW038_05355</name>
    <name evidence="33" type="ORF">DW172_07435</name>
    <name evidence="32" type="ORF">DW703_05765</name>
    <name evidence="31" type="ORF">DW753_06330</name>
    <name evidence="30" type="ORF">DW775_06300</name>
    <name evidence="29" type="ORF">DW912_01445</name>
    <name evidence="28" type="ORF">DW967_01510</name>
    <name evidence="26" type="ORF">DWV45_05115</name>
    <name evidence="25" type="ORF">DWV78_01905</name>
    <name evidence="24" type="ORF">DWX06_00970</name>
    <name evidence="23" type="ORF">DWY38_05245</name>
    <name evidence="27" type="ORF">DXA03_02640</name>
    <name evidence="22" type="ORF">DXD13_00360</name>
    <name evidence="21" type="ORF">DXD95_04800</name>
    <name evidence="16" type="ORF">ERS852417_00807</name>
    <name evidence="15" type="ORF">ERS852580_01921</name>
    <name evidence="36" type="ORF">FYL37_01985</name>
    <name evidence="20" type="ORF">G4319_00355</name>
    <name evidence="17" type="ORF">LIZ56_08965</name>
    <name evidence="18" type="ORF">LIZ82_08190</name>
    <name evidence="19" type="ORF">PNE45_03280</name>
    <name evidence="14" type="ORF">T1815_11121</name>
</gene>
<evidence type="ECO:0000256" key="8">
    <source>
        <dbReference type="ARBA" id="ARBA00023014"/>
    </source>
</evidence>
<evidence type="ECO:0000313" key="54">
    <source>
        <dbReference type="Proteomes" id="UP000286581"/>
    </source>
</evidence>
<evidence type="ECO:0000313" key="47">
    <source>
        <dbReference type="Proteomes" id="UP000284296"/>
    </source>
</evidence>
<reference evidence="36 55" key="4">
    <citation type="submission" date="2019-08" db="EMBL/GenBank/DDBJ databases">
        <authorList>
            <person name="Duncan S."/>
            <person name="Walker A."/>
        </authorList>
    </citation>
    <scope>NUCLEOTIDE SEQUENCE [LARGE SCALE GENOMIC DNA]</scope>
    <source>
        <strain evidence="36 55">L2-21</strain>
    </source>
</reference>
<feature type="binding site" evidence="12">
    <location>
        <position position="846"/>
    </location>
    <ligand>
        <name>[4Fe-4S] cluster</name>
        <dbReference type="ChEBI" id="CHEBI:49883"/>
        <label>3</label>
    </ligand>
</feature>